<dbReference type="PANTHER" id="PTHR43766">
    <property type="entry name" value="TRYPTOPHAN--TRNA LIGASE, MITOCHONDRIAL"/>
    <property type="match status" value="1"/>
</dbReference>
<dbReference type="SUPFAM" id="SSF52374">
    <property type="entry name" value="Nucleotidylyl transferase"/>
    <property type="match status" value="1"/>
</dbReference>
<dbReference type="InterPro" id="IPR002306">
    <property type="entry name" value="Trp-tRNA-ligase"/>
</dbReference>
<dbReference type="GO" id="GO:0006436">
    <property type="term" value="P:tryptophanyl-tRNA aminoacylation"/>
    <property type="evidence" value="ECO:0007669"/>
    <property type="project" value="UniProtKB-UniRule"/>
</dbReference>
<name>A0A955DZJ4_UNCKA</name>
<evidence type="ECO:0000256" key="5">
    <source>
        <dbReference type="ARBA" id="ARBA00022840"/>
    </source>
</evidence>
<keyword evidence="4 10" id="KW-0547">Nucleotide-binding</keyword>
<protein>
    <recommendedName>
        <fullName evidence="2 9">Tryptophan--tRNA ligase</fullName>
        <ecNumber evidence="2 9">6.1.1.2</ecNumber>
    </recommendedName>
</protein>
<dbReference type="GO" id="GO:0005524">
    <property type="term" value="F:ATP binding"/>
    <property type="evidence" value="ECO:0007669"/>
    <property type="project" value="UniProtKB-KW"/>
</dbReference>
<comment type="catalytic activity">
    <reaction evidence="8">
        <text>tRNA(Trp) + L-tryptophan + ATP = L-tryptophyl-tRNA(Trp) + AMP + diphosphate + H(+)</text>
        <dbReference type="Rhea" id="RHEA:24080"/>
        <dbReference type="Rhea" id="RHEA-COMP:9671"/>
        <dbReference type="Rhea" id="RHEA-COMP:9705"/>
        <dbReference type="ChEBI" id="CHEBI:15378"/>
        <dbReference type="ChEBI" id="CHEBI:30616"/>
        <dbReference type="ChEBI" id="CHEBI:33019"/>
        <dbReference type="ChEBI" id="CHEBI:57912"/>
        <dbReference type="ChEBI" id="CHEBI:78442"/>
        <dbReference type="ChEBI" id="CHEBI:78535"/>
        <dbReference type="ChEBI" id="CHEBI:456215"/>
        <dbReference type="EC" id="6.1.1.2"/>
    </reaction>
</comment>
<evidence type="ECO:0000256" key="8">
    <source>
        <dbReference type="ARBA" id="ARBA00049929"/>
    </source>
</evidence>
<proteinExistence type="inferred from homology"/>
<reference evidence="11" key="1">
    <citation type="submission" date="2020-04" db="EMBL/GenBank/DDBJ databases">
        <authorList>
            <person name="Zhang T."/>
        </authorList>
    </citation>
    <scope>NUCLEOTIDE SEQUENCE</scope>
    <source>
        <strain evidence="11">HKST-UBA80</strain>
    </source>
</reference>
<evidence type="ECO:0000256" key="2">
    <source>
        <dbReference type="ARBA" id="ARBA00013161"/>
    </source>
</evidence>
<evidence type="ECO:0000313" key="11">
    <source>
        <dbReference type="EMBL" id="MCA9301859.1"/>
    </source>
</evidence>
<evidence type="ECO:0000256" key="6">
    <source>
        <dbReference type="ARBA" id="ARBA00022917"/>
    </source>
</evidence>
<dbReference type="FunFam" id="1.10.240.10:FF:000005">
    <property type="entry name" value="Tryptophan--tRNA ligase"/>
    <property type="match status" value="1"/>
</dbReference>
<dbReference type="InterPro" id="IPR050203">
    <property type="entry name" value="Trp-tRNA_synthetase"/>
</dbReference>
<dbReference type="EMBL" id="JAGQNY010000002">
    <property type="protein sequence ID" value="MCA9301859.1"/>
    <property type="molecule type" value="Genomic_DNA"/>
</dbReference>
<keyword evidence="3 10" id="KW-0436">Ligase</keyword>
<dbReference type="EC" id="6.1.1.2" evidence="2 9"/>
<reference evidence="11" key="2">
    <citation type="journal article" date="2021" name="Microbiome">
        <title>Successional dynamics and alternative stable states in a saline activated sludge microbial community over 9 years.</title>
        <authorList>
            <person name="Wang Y."/>
            <person name="Ye J."/>
            <person name="Ju F."/>
            <person name="Liu L."/>
            <person name="Boyd J.A."/>
            <person name="Deng Y."/>
            <person name="Parks D.H."/>
            <person name="Jiang X."/>
            <person name="Yin X."/>
            <person name="Woodcroft B.J."/>
            <person name="Tyson G.W."/>
            <person name="Hugenholtz P."/>
            <person name="Polz M.F."/>
            <person name="Zhang T."/>
        </authorList>
    </citation>
    <scope>NUCLEOTIDE SEQUENCE</scope>
    <source>
        <strain evidence="11">HKST-UBA80</strain>
    </source>
</reference>
<dbReference type="InterPro" id="IPR014729">
    <property type="entry name" value="Rossmann-like_a/b/a_fold"/>
</dbReference>
<dbReference type="PANTHER" id="PTHR43766:SF1">
    <property type="entry name" value="TRYPTOPHAN--TRNA LIGASE, MITOCHONDRIAL"/>
    <property type="match status" value="1"/>
</dbReference>
<dbReference type="InterPro" id="IPR001412">
    <property type="entry name" value="aa-tRNA-synth_I_CS"/>
</dbReference>
<dbReference type="GO" id="GO:0005829">
    <property type="term" value="C:cytosol"/>
    <property type="evidence" value="ECO:0007669"/>
    <property type="project" value="TreeGrafter"/>
</dbReference>
<dbReference type="Gene3D" id="1.10.240.10">
    <property type="entry name" value="Tyrosyl-Transfer RNA Synthetase"/>
    <property type="match status" value="1"/>
</dbReference>
<organism evidence="11 12">
    <name type="scientific">candidate division WWE3 bacterium</name>
    <dbReference type="NCBI Taxonomy" id="2053526"/>
    <lineage>
        <taxon>Bacteria</taxon>
        <taxon>Katanobacteria</taxon>
    </lineage>
</organism>
<keyword evidence="5 10" id="KW-0067">ATP-binding</keyword>
<sequence>MSGVFDTKKHKKRILTGDTPTGRLHLGHYIGTLENRVKLQHEYETFIILADTHAFAYPKYIDDPVYIAKATIDITIANLAVGLNPESTTFFVESGIPEIYELATFFSMLVSHNRALRNPTIKDEIKMKSLGDSYSLGFIFFPLLQVADIIGVKADLVPVGIDQKPHVEQALEVVSRFNSMYGEVFPVPKALIGRVGKLVGTDGNPKMGKSLNNCVFLNDSEEDLKSKIMNMFTDPARIHASDPGRVEGNPVFIYHDAFNPNKDEILDLKDRYVKGQVGDVEVKTKLFNALNTFLGPIRDRYKYYDERREDVKDILIQGTARTREVVRETLEETKDKMHLLNSL</sequence>
<evidence type="ECO:0000256" key="7">
    <source>
        <dbReference type="ARBA" id="ARBA00023146"/>
    </source>
</evidence>
<gene>
    <name evidence="11" type="primary">trpS</name>
    <name evidence="11" type="ORF">KDA10_00640</name>
</gene>
<dbReference type="Proteomes" id="UP000714817">
    <property type="component" value="Unassembled WGS sequence"/>
</dbReference>
<dbReference type="CDD" id="cd00806">
    <property type="entry name" value="TrpRS_core"/>
    <property type="match status" value="1"/>
</dbReference>
<keyword evidence="6 10" id="KW-0648">Protein biosynthesis</keyword>
<dbReference type="Gene3D" id="3.40.50.620">
    <property type="entry name" value="HUPs"/>
    <property type="match status" value="1"/>
</dbReference>
<dbReference type="GO" id="GO:0004830">
    <property type="term" value="F:tryptophan-tRNA ligase activity"/>
    <property type="evidence" value="ECO:0007669"/>
    <property type="project" value="UniProtKB-UniRule"/>
</dbReference>
<dbReference type="Pfam" id="PF00579">
    <property type="entry name" value="tRNA-synt_1b"/>
    <property type="match status" value="1"/>
</dbReference>
<dbReference type="InterPro" id="IPR002305">
    <property type="entry name" value="aa-tRNA-synth_Ic"/>
</dbReference>
<evidence type="ECO:0000313" key="12">
    <source>
        <dbReference type="Proteomes" id="UP000714817"/>
    </source>
</evidence>
<comment type="caution">
    <text evidence="11">The sequence shown here is derived from an EMBL/GenBank/DDBJ whole genome shotgun (WGS) entry which is preliminary data.</text>
</comment>
<dbReference type="AlphaFoldDB" id="A0A955DZJ4"/>
<dbReference type="PRINTS" id="PR01039">
    <property type="entry name" value="TRNASYNTHTRP"/>
</dbReference>
<dbReference type="NCBIfam" id="TIGR00233">
    <property type="entry name" value="trpS"/>
    <property type="match status" value="1"/>
</dbReference>
<evidence type="ECO:0000256" key="3">
    <source>
        <dbReference type="ARBA" id="ARBA00022598"/>
    </source>
</evidence>
<evidence type="ECO:0000256" key="1">
    <source>
        <dbReference type="ARBA" id="ARBA00005594"/>
    </source>
</evidence>
<evidence type="ECO:0000256" key="4">
    <source>
        <dbReference type="ARBA" id="ARBA00022741"/>
    </source>
</evidence>
<keyword evidence="7 10" id="KW-0030">Aminoacyl-tRNA synthetase</keyword>
<evidence type="ECO:0000256" key="9">
    <source>
        <dbReference type="NCBIfam" id="TIGR00233"/>
    </source>
</evidence>
<comment type="similarity">
    <text evidence="1 10">Belongs to the class-I aminoacyl-tRNA synthetase family.</text>
</comment>
<evidence type="ECO:0000256" key="10">
    <source>
        <dbReference type="RuleBase" id="RU363036"/>
    </source>
</evidence>
<accession>A0A955DZJ4</accession>
<dbReference type="PROSITE" id="PS00178">
    <property type="entry name" value="AA_TRNA_LIGASE_I"/>
    <property type="match status" value="1"/>
</dbReference>